<dbReference type="AlphaFoldDB" id="A0A977PTU6"/>
<dbReference type="InterPro" id="IPR041049">
    <property type="entry name" value="DUF5615"/>
</dbReference>
<evidence type="ECO:0000259" key="1">
    <source>
        <dbReference type="Pfam" id="PF18480"/>
    </source>
</evidence>
<dbReference type="KEGG" id="wna:KA717_22690"/>
<proteinExistence type="predicted"/>
<dbReference type="EMBL" id="CP073041">
    <property type="protein sequence ID" value="UXE58809.1"/>
    <property type="molecule type" value="Genomic_DNA"/>
</dbReference>
<reference evidence="2" key="1">
    <citation type="submission" date="2021-04" db="EMBL/GenBank/DDBJ databases">
        <title>Genome sequence of Woronichinia naegeliana from Washington state freshwater lake bloom.</title>
        <authorList>
            <person name="Dreher T.W."/>
        </authorList>
    </citation>
    <scope>NUCLEOTIDE SEQUENCE</scope>
    <source>
        <strain evidence="2">WA131</strain>
    </source>
</reference>
<accession>A0A977PTU6</accession>
<gene>
    <name evidence="2" type="ORF">KA717_22690</name>
</gene>
<organism evidence="2">
    <name type="scientific">Woronichinia naegeliana WA131</name>
    <dbReference type="NCBI Taxonomy" id="2824559"/>
    <lineage>
        <taxon>Bacteria</taxon>
        <taxon>Bacillati</taxon>
        <taxon>Cyanobacteriota</taxon>
        <taxon>Cyanophyceae</taxon>
        <taxon>Synechococcales</taxon>
        <taxon>Coelosphaeriaceae</taxon>
        <taxon>Woronichinia</taxon>
    </lineage>
</organism>
<name>A0A977PTU6_9CYAN</name>
<sequence>MKLLLDQGLPRSAAPLLSQRGIDSIHVADLGMSAAEDQDILEKAKNLGRIVVTLDADFHGLLALTNAISPSVIRIRIEKLRAQALTNLLITILRECEIELKQGAALSVNSKRIRIRRLSLV</sequence>
<feature type="domain" description="DUF5615" evidence="1">
    <location>
        <begin position="1"/>
        <end position="109"/>
    </location>
</feature>
<dbReference type="Pfam" id="PF18480">
    <property type="entry name" value="DUF5615"/>
    <property type="match status" value="1"/>
</dbReference>
<dbReference type="Proteomes" id="UP001065613">
    <property type="component" value="Chromosome"/>
</dbReference>
<evidence type="ECO:0000313" key="2">
    <source>
        <dbReference type="EMBL" id="UXE58809.1"/>
    </source>
</evidence>
<protein>
    <submittedName>
        <fullName evidence="2">DUF5615 family PIN-like protein</fullName>
    </submittedName>
</protein>